<dbReference type="EMBL" id="SHKI01000002">
    <property type="protein sequence ID" value="RZT68376.1"/>
    <property type="molecule type" value="Genomic_DNA"/>
</dbReference>
<comment type="caution">
    <text evidence="8">The sequence shown here is derived from an EMBL/GenBank/DDBJ whole genome shotgun (WGS) entry which is preliminary data.</text>
</comment>
<evidence type="ECO:0000256" key="4">
    <source>
        <dbReference type="ARBA" id="ARBA00023088"/>
    </source>
</evidence>
<keyword evidence="1" id="KW-0134">Cell wall</keyword>
<dbReference type="InterPro" id="IPR013783">
    <property type="entry name" value="Ig-like_fold"/>
</dbReference>
<organism evidence="8 9">
    <name type="scientific">Leucobacter luti</name>
    <dbReference type="NCBI Taxonomy" id="340320"/>
    <lineage>
        <taxon>Bacteria</taxon>
        <taxon>Bacillati</taxon>
        <taxon>Actinomycetota</taxon>
        <taxon>Actinomycetes</taxon>
        <taxon>Micrococcales</taxon>
        <taxon>Microbacteriaceae</taxon>
        <taxon>Leucobacter</taxon>
    </lineage>
</organism>
<feature type="region of interest" description="Disordered" evidence="5">
    <location>
        <begin position="67"/>
        <end position="95"/>
    </location>
</feature>
<dbReference type="PROSITE" id="PS50847">
    <property type="entry name" value="GRAM_POS_ANCHORING"/>
    <property type="match status" value="1"/>
</dbReference>
<feature type="compositionally biased region" description="Low complexity" evidence="5">
    <location>
        <begin position="650"/>
        <end position="660"/>
    </location>
</feature>
<name>A0A4Q7U3Q5_9MICO</name>
<dbReference type="InterPro" id="IPR019931">
    <property type="entry name" value="LPXTG_anchor"/>
</dbReference>
<feature type="region of interest" description="Disordered" evidence="5">
    <location>
        <begin position="632"/>
        <end position="675"/>
    </location>
</feature>
<dbReference type="GO" id="GO:0005975">
    <property type="term" value="P:carbohydrate metabolic process"/>
    <property type="evidence" value="ECO:0007669"/>
    <property type="project" value="UniProtKB-ARBA"/>
</dbReference>
<reference evidence="8 9" key="1">
    <citation type="journal article" date="2015" name="Stand. Genomic Sci.">
        <title>Genomic Encyclopedia of Bacterial and Archaeal Type Strains, Phase III: the genomes of soil and plant-associated and newly described type strains.</title>
        <authorList>
            <person name="Whitman W.B."/>
            <person name="Woyke T."/>
            <person name="Klenk H.P."/>
            <person name="Zhou Y."/>
            <person name="Lilburn T.G."/>
            <person name="Beck B.J."/>
            <person name="De Vos P."/>
            <person name="Vandamme P."/>
            <person name="Eisen J.A."/>
            <person name="Garrity G."/>
            <person name="Hugenholtz P."/>
            <person name="Kyrpides N.C."/>
        </authorList>
    </citation>
    <scope>NUCLEOTIDE SEQUENCE [LARGE SCALE GENOMIC DNA]</scope>
    <source>
        <strain evidence="8 9">RF6</strain>
    </source>
</reference>
<feature type="compositionally biased region" description="Low complexity" evidence="5">
    <location>
        <begin position="130"/>
        <end position="164"/>
    </location>
</feature>
<keyword evidence="9" id="KW-1185">Reference proteome</keyword>
<evidence type="ECO:0000256" key="3">
    <source>
        <dbReference type="ARBA" id="ARBA00022729"/>
    </source>
</evidence>
<dbReference type="Proteomes" id="UP000291832">
    <property type="component" value="Unassembled WGS sequence"/>
</dbReference>
<feature type="region of interest" description="Disordered" evidence="5">
    <location>
        <begin position="116"/>
        <end position="164"/>
    </location>
</feature>
<dbReference type="Gene3D" id="2.60.40.10">
    <property type="entry name" value="Immunoglobulins"/>
    <property type="match status" value="1"/>
</dbReference>
<proteinExistence type="predicted"/>
<keyword evidence="4" id="KW-0572">Peptidoglycan-anchor</keyword>
<dbReference type="OrthoDB" id="4989443at2"/>
<dbReference type="RefSeq" id="WP_130452374.1">
    <property type="nucleotide sequence ID" value="NZ_QYAG01000004.1"/>
</dbReference>
<keyword evidence="6" id="KW-0812">Transmembrane</keyword>
<evidence type="ECO:0000313" key="9">
    <source>
        <dbReference type="Proteomes" id="UP000291832"/>
    </source>
</evidence>
<protein>
    <recommendedName>
        <fullName evidence="7">Gram-positive cocci surface proteins LPxTG domain-containing protein</fullName>
    </recommendedName>
</protein>
<evidence type="ECO:0000256" key="5">
    <source>
        <dbReference type="SAM" id="MobiDB-lite"/>
    </source>
</evidence>
<sequence>MSKFDLDSRIAPARRRAGAEPQSTHRRGPRAVVSALGLFAAATLVISGVGLASAHPAQAAPRVHTVPDVATPAGSPSGPQAGRGEDALAGQADEAPATALEDVQPARLADAPVTMQDGQATDEEPTQSVDPQTASAADPQAAPAADAPAAADAPTPADAPAAAADAPAAFRAAAPQATPAVAAVEDFATTTTFAALTRPTQYGDVLFALASVALDGPANLSGQPIVLEANGVVVAESVLIYTGGGTFSTLIPFVHQFPAGTHSLVARFGGMPNSDPTQPGAAPSASIPFELIIAQIPTTTKITSAPASTRAFSGVDVTAQVTATPGGYDGNAVLLADGSPIMYADLAADGSVRFEDAVVPFGTTELTVAYLGDTAGNYAVSTSAVSPFAVDDVATTTELALSATELRADEEVTFTATVTSDSPVTMTATADSQSAGTGAGSSGAVEFLVDGEALESGAAPIDLDPATGVGAASATLVAGELLLGDHEVTARFVPEPGLRTSASEAAQLRVLGVETTLTVADAELAGTPSKPATVEVTASTVPTQPSAAAVQSRAAGSAAAGSAAAPAAGVDGYVQAFVDDEPLGEPFAVAAGQGAGTLAGLPVGSHEVELRLTPAAQSLLPSATTVSVRVTADARPDVLPDGDTDGGSGDDATPGDGATPRGATPQAPAALSTTGGSGPAALLLGGIALLAGAAGVLFAARRRARH</sequence>
<evidence type="ECO:0000259" key="7">
    <source>
        <dbReference type="PROSITE" id="PS50847"/>
    </source>
</evidence>
<feature type="transmembrane region" description="Helical" evidence="6">
    <location>
        <begin position="680"/>
        <end position="700"/>
    </location>
</feature>
<keyword evidence="6" id="KW-1133">Transmembrane helix</keyword>
<evidence type="ECO:0000256" key="2">
    <source>
        <dbReference type="ARBA" id="ARBA00022525"/>
    </source>
</evidence>
<evidence type="ECO:0000256" key="1">
    <source>
        <dbReference type="ARBA" id="ARBA00022512"/>
    </source>
</evidence>
<feature type="region of interest" description="Disordered" evidence="5">
    <location>
        <begin position="1"/>
        <end position="28"/>
    </location>
</feature>
<evidence type="ECO:0000313" key="8">
    <source>
        <dbReference type="EMBL" id="RZT68376.1"/>
    </source>
</evidence>
<gene>
    <name evidence="8" type="ORF">EV139_0099</name>
</gene>
<feature type="domain" description="Gram-positive cocci surface proteins LPxTG" evidence="7">
    <location>
        <begin position="671"/>
        <end position="706"/>
    </location>
</feature>
<dbReference type="AlphaFoldDB" id="A0A4Q7U3Q5"/>
<keyword evidence="3" id="KW-0732">Signal</keyword>
<evidence type="ECO:0000256" key="6">
    <source>
        <dbReference type="SAM" id="Phobius"/>
    </source>
</evidence>
<keyword evidence="2" id="KW-0964">Secreted</keyword>
<keyword evidence="6" id="KW-0472">Membrane</keyword>
<accession>A0A4Q7U3Q5</accession>